<evidence type="ECO:0000313" key="1">
    <source>
        <dbReference type="EMBL" id="JAH69827.1"/>
    </source>
</evidence>
<name>A0A0E9UVJ5_ANGAN</name>
<protein>
    <submittedName>
        <fullName evidence="1">Uncharacterized protein</fullName>
    </submittedName>
</protein>
<accession>A0A0E9UVJ5</accession>
<reference evidence="1" key="1">
    <citation type="submission" date="2014-11" db="EMBL/GenBank/DDBJ databases">
        <authorList>
            <person name="Amaro Gonzalez C."/>
        </authorList>
    </citation>
    <scope>NUCLEOTIDE SEQUENCE</scope>
</reference>
<sequence>MTFPAIINCSVTIDYIGLLKQGKG</sequence>
<dbReference type="EMBL" id="GBXM01038750">
    <property type="protein sequence ID" value="JAH69827.1"/>
    <property type="molecule type" value="Transcribed_RNA"/>
</dbReference>
<organism evidence="1">
    <name type="scientific">Anguilla anguilla</name>
    <name type="common">European freshwater eel</name>
    <name type="synonym">Muraena anguilla</name>
    <dbReference type="NCBI Taxonomy" id="7936"/>
    <lineage>
        <taxon>Eukaryota</taxon>
        <taxon>Metazoa</taxon>
        <taxon>Chordata</taxon>
        <taxon>Craniata</taxon>
        <taxon>Vertebrata</taxon>
        <taxon>Euteleostomi</taxon>
        <taxon>Actinopterygii</taxon>
        <taxon>Neopterygii</taxon>
        <taxon>Teleostei</taxon>
        <taxon>Anguilliformes</taxon>
        <taxon>Anguillidae</taxon>
        <taxon>Anguilla</taxon>
    </lineage>
</organism>
<dbReference type="AlphaFoldDB" id="A0A0E9UVJ5"/>
<reference evidence="1" key="2">
    <citation type="journal article" date="2015" name="Fish Shellfish Immunol.">
        <title>Early steps in the European eel (Anguilla anguilla)-Vibrio vulnificus interaction in the gills: Role of the RtxA13 toxin.</title>
        <authorList>
            <person name="Callol A."/>
            <person name="Pajuelo D."/>
            <person name="Ebbesson L."/>
            <person name="Teles M."/>
            <person name="MacKenzie S."/>
            <person name="Amaro C."/>
        </authorList>
    </citation>
    <scope>NUCLEOTIDE SEQUENCE</scope>
</reference>
<proteinExistence type="predicted"/>